<dbReference type="EMBL" id="LN610406">
    <property type="protein sequence ID" value="CEF82713.1"/>
    <property type="molecule type" value="Genomic_DNA"/>
</dbReference>
<dbReference type="RefSeq" id="WP_162480880.1">
    <property type="nucleotide sequence ID" value="NZ_LN610406.1"/>
</dbReference>
<accession>A0A098DN39</accession>
<sequence>MVNEYKDYVTGAQLAKKLHISTSRISQIIRQHPEISEQLIQKGNSKLISPSVADKIDSHITNRSITDDSVDEKSGTGPSINDNQIDELVKKKVDEFTKDIEANYISKEVAELNEKIAELTANNTQKDKQISGLEADKTNLQNTVNGLTQASVNFTSVYNEQKDTIKQLEAQIKQLEAPAVEDTDKQDNTSDNEQENYKQSKKWGLFGWFK</sequence>
<keyword evidence="2" id="KW-0614">Plasmid</keyword>
<feature type="region of interest" description="Disordered" evidence="1">
    <location>
        <begin position="176"/>
        <end position="198"/>
    </location>
</feature>
<organism evidence="2">
    <name type="scientific">Leuconostoc citreum</name>
    <dbReference type="NCBI Taxonomy" id="33964"/>
    <lineage>
        <taxon>Bacteria</taxon>
        <taxon>Bacillati</taxon>
        <taxon>Bacillota</taxon>
        <taxon>Bacilli</taxon>
        <taxon>Lactobacillales</taxon>
        <taxon>Lactobacillaceae</taxon>
        <taxon>Leuconostoc</taxon>
    </lineage>
</organism>
<proteinExistence type="predicted"/>
<reference evidence="2" key="1">
    <citation type="submission" date="2014-07" db="EMBL/GenBank/DDBJ databases">
        <authorList>
            <person name="Remaud-Simeon Magali"/>
            <person name="Passerini Delphine"/>
        </authorList>
    </citation>
    <scope>NUCLEOTIDE SEQUENCE</scope>
    <source>
        <strain evidence="2">NRRL B-742</strain>
        <plasmid evidence="2">1</plasmid>
    </source>
</reference>
<name>A0A098DN39_LEUCI</name>
<evidence type="ECO:0000313" key="2">
    <source>
        <dbReference type="EMBL" id="CEF82713.1"/>
    </source>
</evidence>
<geneLocation type="plasmid" evidence="2">
    <name>1</name>
</geneLocation>
<protein>
    <recommendedName>
        <fullName evidence="3">DUF536 domain-containing protein</fullName>
    </recommendedName>
</protein>
<evidence type="ECO:0008006" key="3">
    <source>
        <dbReference type="Google" id="ProtNLM"/>
    </source>
</evidence>
<dbReference type="AlphaFoldDB" id="A0A098DN39"/>
<gene>
    <name evidence="2" type="ORF">BN962_p00012</name>
</gene>
<evidence type="ECO:0000256" key="1">
    <source>
        <dbReference type="SAM" id="MobiDB-lite"/>
    </source>
</evidence>